<evidence type="ECO:0000259" key="7">
    <source>
        <dbReference type="PROSITE" id="PS50975"/>
    </source>
</evidence>
<dbReference type="InterPro" id="IPR011761">
    <property type="entry name" value="ATP-grasp"/>
</dbReference>
<dbReference type="SUPFAM" id="SSF56059">
    <property type="entry name" value="Glutathione synthetase ATP-binding domain-like"/>
    <property type="match status" value="1"/>
</dbReference>
<dbReference type="InterPro" id="IPR005481">
    <property type="entry name" value="BC-like_N"/>
</dbReference>
<dbReference type="InterPro" id="IPR011054">
    <property type="entry name" value="Rudment_hybrid_motif"/>
</dbReference>
<accession>C6RF13</accession>
<dbReference type="InterPro" id="IPR005479">
    <property type="entry name" value="CPAse_ATP-bd"/>
</dbReference>
<evidence type="ECO:0000313" key="10">
    <source>
        <dbReference type="Proteomes" id="UP000003107"/>
    </source>
</evidence>
<feature type="domain" description="Biotin carboxylation" evidence="8">
    <location>
        <begin position="31"/>
        <end position="477"/>
    </location>
</feature>
<dbReference type="eggNOG" id="COG0439">
    <property type="taxonomic scope" value="Bacteria"/>
</dbReference>
<dbReference type="Pfam" id="PF02785">
    <property type="entry name" value="Biotin_carb_C"/>
    <property type="match status" value="1"/>
</dbReference>
<dbReference type="FunFam" id="3.30.1490.20:FF:000003">
    <property type="entry name" value="acetyl-CoA carboxylase isoform X1"/>
    <property type="match status" value="1"/>
</dbReference>
<dbReference type="PANTHER" id="PTHR48095">
    <property type="entry name" value="PYRUVATE CARBOXYLASE SUBUNIT A"/>
    <property type="match status" value="1"/>
</dbReference>
<dbReference type="PROSITE" id="PS50975">
    <property type="entry name" value="ATP_GRASP"/>
    <property type="match status" value="1"/>
</dbReference>
<dbReference type="Proteomes" id="UP000003107">
    <property type="component" value="Unassembled WGS sequence"/>
</dbReference>
<dbReference type="PROSITE" id="PS00867">
    <property type="entry name" value="CPSASE_2"/>
    <property type="match status" value="1"/>
</dbReference>
<keyword evidence="10" id="KW-1185">Reference proteome</keyword>
<dbReference type="InterPro" id="IPR051602">
    <property type="entry name" value="ACC_Biotin_Carboxylase"/>
</dbReference>
<keyword evidence="2 6" id="KW-0547">Nucleotide-binding</keyword>
<evidence type="ECO:0000259" key="8">
    <source>
        <dbReference type="PROSITE" id="PS50979"/>
    </source>
</evidence>
<dbReference type="NCBIfam" id="NF006367">
    <property type="entry name" value="PRK08591.1"/>
    <property type="match status" value="1"/>
</dbReference>
<dbReference type="Pfam" id="PF00289">
    <property type="entry name" value="Biotin_carb_N"/>
    <property type="match status" value="1"/>
</dbReference>
<dbReference type="SUPFAM" id="SSF52440">
    <property type="entry name" value="PreATP-grasp domain"/>
    <property type="match status" value="1"/>
</dbReference>
<protein>
    <submittedName>
        <fullName evidence="9">Acetyl-CoA carboxylase, biotin carboxylase subunit</fullName>
        <ecNumber evidence="9">6.3.4.14</ecNumber>
    </submittedName>
</protein>
<dbReference type="PROSITE" id="PS50979">
    <property type="entry name" value="BC"/>
    <property type="match status" value="1"/>
</dbReference>
<dbReference type="UniPathway" id="UPA00655">
    <property type="reaction ID" value="UER00711"/>
</dbReference>
<reference evidence="9 10" key="1">
    <citation type="submission" date="2009-07" db="EMBL/GenBank/DDBJ databases">
        <authorList>
            <person name="Madupu R."/>
            <person name="Sebastian Y."/>
            <person name="Durkin A.S."/>
            <person name="Torralba M."/>
            <person name="Methe B."/>
            <person name="Sutton G.G."/>
            <person name="Strausberg R.L."/>
            <person name="Nelson K.E."/>
        </authorList>
    </citation>
    <scope>NUCLEOTIDE SEQUENCE [LARGE SCALE GENOMIC DNA]</scope>
    <source>
        <strain evidence="9 10">RM3277</strain>
    </source>
</reference>
<evidence type="ECO:0000313" key="9">
    <source>
        <dbReference type="EMBL" id="EET79821.1"/>
    </source>
</evidence>
<dbReference type="STRING" id="553219.CAMSH0001_0316"/>
<dbReference type="Gene3D" id="3.30.470.20">
    <property type="entry name" value="ATP-grasp fold, B domain"/>
    <property type="match status" value="1"/>
</dbReference>
<evidence type="ECO:0000256" key="1">
    <source>
        <dbReference type="ARBA" id="ARBA00022598"/>
    </source>
</evidence>
<keyword evidence="5" id="KW-0092">Biotin</keyword>
<dbReference type="NCBIfam" id="TIGR00514">
    <property type="entry name" value="accC"/>
    <property type="match status" value="1"/>
</dbReference>
<dbReference type="AlphaFoldDB" id="C6RF13"/>
<evidence type="ECO:0000256" key="5">
    <source>
        <dbReference type="ARBA" id="ARBA00023267"/>
    </source>
</evidence>
<comment type="caution">
    <text evidence="9">The sequence shown here is derived from an EMBL/GenBank/DDBJ whole genome shotgun (WGS) entry which is preliminary data.</text>
</comment>
<feature type="domain" description="ATP-grasp" evidence="7">
    <location>
        <begin position="149"/>
        <end position="347"/>
    </location>
</feature>
<dbReference type="InterPro" id="IPR004549">
    <property type="entry name" value="Acetyl_CoA_COase_biotin_COase"/>
</dbReference>
<evidence type="ECO:0000256" key="6">
    <source>
        <dbReference type="PROSITE-ProRule" id="PRU00409"/>
    </source>
</evidence>
<dbReference type="EC" id="6.3.4.14" evidence="9"/>
<dbReference type="NCBIfam" id="NF006287">
    <property type="entry name" value="PRK08463.1"/>
    <property type="match status" value="1"/>
</dbReference>
<dbReference type="InterPro" id="IPR016185">
    <property type="entry name" value="PreATP-grasp_dom_sf"/>
</dbReference>
<proteinExistence type="predicted"/>
<dbReference type="InterPro" id="IPR011764">
    <property type="entry name" value="Biotin_carboxylation_dom"/>
</dbReference>
<name>C6RF13_9BACT</name>
<dbReference type="EMBL" id="ACVQ01000017">
    <property type="protein sequence ID" value="EET79821.1"/>
    <property type="molecule type" value="Genomic_DNA"/>
</dbReference>
<evidence type="ECO:0000256" key="4">
    <source>
        <dbReference type="ARBA" id="ARBA00022842"/>
    </source>
</evidence>
<dbReference type="SMART" id="SM00878">
    <property type="entry name" value="Biotin_carb_C"/>
    <property type="match status" value="1"/>
</dbReference>
<keyword evidence="1 9" id="KW-0436">Ligase</keyword>
<keyword evidence="4" id="KW-0460">Magnesium</keyword>
<dbReference type="FunFam" id="3.40.50.20:FF:000010">
    <property type="entry name" value="Propionyl-CoA carboxylase subunit alpha"/>
    <property type="match status" value="1"/>
</dbReference>
<evidence type="ECO:0000256" key="2">
    <source>
        <dbReference type="ARBA" id="ARBA00022741"/>
    </source>
</evidence>
<evidence type="ECO:0000256" key="3">
    <source>
        <dbReference type="ARBA" id="ARBA00022840"/>
    </source>
</evidence>
<gene>
    <name evidence="9" type="primary">accC</name>
    <name evidence="9" type="ORF">CAMSH0001_0316</name>
</gene>
<dbReference type="GO" id="GO:0004075">
    <property type="term" value="F:biotin carboxylase activity"/>
    <property type="evidence" value="ECO:0007669"/>
    <property type="project" value="UniProtKB-EC"/>
</dbReference>
<dbReference type="GO" id="GO:0005524">
    <property type="term" value="F:ATP binding"/>
    <property type="evidence" value="ECO:0007669"/>
    <property type="project" value="UniProtKB-UniRule"/>
</dbReference>
<dbReference type="GO" id="GO:2001295">
    <property type="term" value="P:malonyl-CoA biosynthetic process"/>
    <property type="evidence" value="ECO:0007669"/>
    <property type="project" value="UniProtKB-UniPathway"/>
</dbReference>
<sequence length="518" mass="58481">MQRSCSKKAKFKHQQAKKSKIQKTIRKESQVIHKILIANRGEIAVRVIRACKDLHIKNVAIYTKPDQDCLHVKIADEAYQIGIDPIKGYLDAKRIVEVAKACGADAIHPGYGFLSENYEFAKEVEDAGLVFIGPTADVIRKMGNKNIARYLMNKNGIPIVPGTEKLNNETIENIKLYAERIGYPVILKASGGGGGRGIRVVWKEEELESSFESCTREAKAFFNNDEVFMEKYVVNPRHIEFQILGDKYGNIIHLAERDCSIQRRHQKILEIAPSPTMSESLRKSMGVTAVAAAKAVNYTNAGTIEFLLDDYNNFYFMEMNTRIQVEHGVTEEITGVDLIVRQIRIAAGEILDMEQSDVITQGFAIEARITAEDAWQNFIPSPGEITGYYPALGPSVRVDSHLYKDYQIPPFYDSLLAKLIVRAPSYDLAVNKLKRALDEFTIEGSVKTTIPFLLSISKERDFRRGFFDTSYVENKMPTLLEKMKTKDNEDNEEVIAAIAAAIQRVKDARKFKEEHADE</sequence>
<dbReference type="PROSITE" id="PS00866">
    <property type="entry name" value="CPSASE_1"/>
    <property type="match status" value="1"/>
</dbReference>
<keyword evidence="3 6" id="KW-0067">ATP-binding</keyword>
<dbReference type="PANTHER" id="PTHR48095:SF1">
    <property type="entry name" value="BIOTIN CARBOXYLASE"/>
    <property type="match status" value="1"/>
</dbReference>
<organism evidence="9 10">
    <name type="scientific">Campylobacter showae RM3277</name>
    <dbReference type="NCBI Taxonomy" id="553219"/>
    <lineage>
        <taxon>Bacteria</taxon>
        <taxon>Pseudomonadati</taxon>
        <taxon>Campylobacterota</taxon>
        <taxon>Epsilonproteobacteria</taxon>
        <taxon>Campylobacterales</taxon>
        <taxon>Campylobacteraceae</taxon>
        <taxon>Campylobacter</taxon>
    </lineage>
</organism>
<dbReference type="Pfam" id="PF02786">
    <property type="entry name" value="CPSase_L_D2"/>
    <property type="match status" value="1"/>
</dbReference>
<dbReference type="SUPFAM" id="SSF51246">
    <property type="entry name" value="Rudiment single hybrid motif"/>
    <property type="match status" value="1"/>
</dbReference>
<dbReference type="InterPro" id="IPR005482">
    <property type="entry name" value="Biotin_COase_C"/>
</dbReference>
<dbReference type="GO" id="GO:0046872">
    <property type="term" value="F:metal ion binding"/>
    <property type="evidence" value="ECO:0007669"/>
    <property type="project" value="InterPro"/>
</dbReference>